<evidence type="ECO:0008006" key="7">
    <source>
        <dbReference type="Google" id="ProtNLM"/>
    </source>
</evidence>
<dbReference type="GO" id="GO:0004497">
    <property type="term" value="F:monooxygenase activity"/>
    <property type="evidence" value="ECO:0007669"/>
    <property type="project" value="UniProtKB-KW"/>
</dbReference>
<organism evidence="5 6">
    <name type="scientific">Emiliania huxleyi (strain CCMP1516)</name>
    <dbReference type="NCBI Taxonomy" id="280463"/>
    <lineage>
        <taxon>Eukaryota</taxon>
        <taxon>Haptista</taxon>
        <taxon>Haptophyta</taxon>
        <taxon>Prymnesiophyceae</taxon>
        <taxon>Isochrysidales</taxon>
        <taxon>Noelaerhabdaceae</taxon>
        <taxon>Emiliania</taxon>
    </lineage>
</organism>
<dbReference type="InterPro" id="IPR036188">
    <property type="entry name" value="FAD/NAD-bd_sf"/>
</dbReference>
<dbReference type="EnsemblProtists" id="EOD19152">
    <property type="protein sequence ID" value="EOD19152"/>
    <property type="gene ID" value="EMIHUDRAFT_243215"/>
</dbReference>
<dbReference type="KEGG" id="ehx:EMIHUDRAFT_243215"/>
<dbReference type="PANTHER" id="PTHR46972">
    <property type="entry name" value="MONOOXYGENASE ASQM-RELATED"/>
    <property type="match status" value="1"/>
</dbReference>
<evidence type="ECO:0000256" key="2">
    <source>
        <dbReference type="ARBA" id="ARBA00022827"/>
    </source>
</evidence>
<keyword evidence="6" id="KW-1185">Reference proteome</keyword>
<dbReference type="SUPFAM" id="SSF51905">
    <property type="entry name" value="FAD/NAD(P)-binding domain"/>
    <property type="match status" value="1"/>
</dbReference>
<evidence type="ECO:0000256" key="4">
    <source>
        <dbReference type="ARBA" id="ARBA00023033"/>
    </source>
</evidence>
<dbReference type="AlphaFoldDB" id="A0A0D3J6L7"/>
<reference evidence="6" key="1">
    <citation type="journal article" date="2013" name="Nature">
        <title>Pan genome of the phytoplankton Emiliania underpins its global distribution.</title>
        <authorList>
            <person name="Read B.A."/>
            <person name="Kegel J."/>
            <person name="Klute M.J."/>
            <person name="Kuo A."/>
            <person name="Lefebvre S.C."/>
            <person name="Maumus F."/>
            <person name="Mayer C."/>
            <person name="Miller J."/>
            <person name="Monier A."/>
            <person name="Salamov A."/>
            <person name="Young J."/>
            <person name="Aguilar M."/>
            <person name="Claverie J.M."/>
            <person name="Frickenhaus S."/>
            <person name="Gonzalez K."/>
            <person name="Herman E.K."/>
            <person name="Lin Y.C."/>
            <person name="Napier J."/>
            <person name="Ogata H."/>
            <person name="Sarno A.F."/>
            <person name="Shmutz J."/>
            <person name="Schroeder D."/>
            <person name="de Vargas C."/>
            <person name="Verret F."/>
            <person name="von Dassow P."/>
            <person name="Valentin K."/>
            <person name="Van de Peer Y."/>
            <person name="Wheeler G."/>
            <person name="Dacks J.B."/>
            <person name="Delwiche C.F."/>
            <person name="Dyhrman S.T."/>
            <person name="Glockner G."/>
            <person name="John U."/>
            <person name="Richards T."/>
            <person name="Worden A.Z."/>
            <person name="Zhang X."/>
            <person name="Grigoriev I.V."/>
            <person name="Allen A.E."/>
            <person name="Bidle K."/>
            <person name="Borodovsky M."/>
            <person name="Bowler C."/>
            <person name="Brownlee C."/>
            <person name="Cock J.M."/>
            <person name="Elias M."/>
            <person name="Gladyshev V.N."/>
            <person name="Groth M."/>
            <person name="Guda C."/>
            <person name="Hadaegh A."/>
            <person name="Iglesias-Rodriguez M.D."/>
            <person name="Jenkins J."/>
            <person name="Jones B.M."/>
            <person name="Lawson T."/>
            <person name="Leese F."/>
            <person name="Lindquist E."/>
            <person name="Lobanov A."/>
            <person name="Lomsadze A."/>
            <person name="Malik S.B."/>
            <person name="Marsh M.E."/>
            <person name="Mackinder L."/>
            <person name="Mock T."/>
            <person name="Mueller-Roeber B."/>
            <person name="Pagarete A."/>
            <person name="Parker M."/>
            <person name="Probert I."/>
            <person name="Quesneville H."/>
            <person name="Raines C."/>
            <person name="Rensing S.A."/>
            <person name="Riano-Pachon D.M."/>
            <person name="Richier S."/>
            <person name="Rokitta S."/>
            <person name="Shiraiwa Y."/>
            <person name="Soanes D.M."/>
            <person name="van der Giezen M."/>
            <person name="Wahlund T.M."/>
            <person name="Williams B."/>
            <person name="Wilson W."/>
            <person name="Wolfe G."/>
            <person name="Wurch L.L."/>
        </authorList>
    </citation>
    <scope>NUCLEOTIDE SEQUENCE</scope>
</reference>
<dbReference type="PaxDb" id="2903-EOD19152"/>
<dbReference type="HOGENOM" id="CLU_583220_0_0_1"/>
<evidence type="ECO:0000256" key="3">
    <source>
        <dbReference type="ARBA" id="ARBA00023002"/>
    </source>
</evidence>
<proteinExistence type="predicted"/>
<evidence type="ECO:0000256" key="1">
    <source>
        <dbReference type="ARBA" id="ARBA00022630"/>
    </source>
</evidence>
<keyword evidence="3" id="KW-0560">Oxidoreductase</keyword>
<protein>
    <recommendedName>
        <fullName evidence="7">FAD-binding domain-containing protein</fullName>
    </recommendedName>
</protein>
<dbReference type="Gene3D" id="3.50.50.60">
    <property type="entry name" value="FAD/NAD(P)-binding domain"/>
    <property type="match status" value="1"/>
</dbReference>
<keyword evidence="2" id="KW-0274">FAD</keyword>
<name>A0A0D3J6L7_EMIH1</name>
<dbReference type="Proteomes" id="UP000013827">
    <property type="component" value="Unassembled WGS sequence"/>
</dbReference>
<keyword evidence="1" id="KW-0285">Flavoprotein</keyword>
<evidence type="ECO:0000313" key="6">
    <source>
        <dbReference type="Proteomes" id="UP000013827"/>
    </source>
</evidence>
<accession>A0A0D3J6L7</accession>
<dbReference type="RefSeq" id="XP_005771581.1">
    <property type="nucleotide sequence ID" value="XM_005771524.1"/>
</dbReference>
<dbReference type="PANTHER" id="PTHR46972:SF1">
    <property type="entry name" value="FAD DEPENDENT OXIDOREDUCTASE DOMAIN-CONTAINING PROTEIN"/>
    <property type="match status" value="1"/>
</dbReference>
<reference evidence="5" key="2">
    <citation type="submission" date="2024-10" db="UniProtKB">
        <authorList>
            <consortium name="EnsemblProtists"/>
        </authorList>
    </citation>
    <scope>IDENTIFICATION</scope>
</reference>
<keyword evidence="4" id="KW-0503">Monooxygenase</keyword>
<sequence length="469" mass="50688">MTIRVGIAGAGISGLTLAGILSRRLPHVHVTVLERAPAARDQGYGLDLDANGQEALARAGVYHKYWDCSQPYSDHMAFFRIGSHGPEPAGVMFRPALLRWLFPGTFAARPETNRGALRDILLDEMATRANTGVVFDTAVRDARLHVDGGCELFGDGGKALGVFDLIIDAMGLHSTLRHHRVVDASGGKAFGGTVHIHGVINSPEAACGAPLLARLRKYGSVAGYGRGYLIFLQRFGAGSNDGRTCCFYQLNHLDSAESLLDEIGVSPPSSRASGIMTDERLDKVKRWVLHDMGEVFDESWRDAIRSLDRVTADDVALPLVCIGDSLLNCGLGGGGILAMQDANELAALLEKEGAFDDAGRPDLSSLRAAEGAMLARKQEFHAEKQQRARGTCAQVAERGRGPTEWPFELDDLGLPGWKLGLARLLLPRVAALTNAWYRWDEWRLGRVGATPSTPIYPSVKKLLDSGEGK</sequence>
<evidence type="ECO:0000313" key="5">
    <source>
        <dbReference type="EnsemblProtists" id="EOD19152"/>
    </source>
</evidence>
<dbReference type="GeneID" id="17264696"/>